<feature type="non-terminal residue" evidence="1">
    <location>
        <position position="1"/>
    </location>
</feature>
<protein>
    <submittedName>
        <fullName evidence="1">Uncharacterized protein</fullName>
    </submittedName>
</protein>
<accession>A0A699YS61</accession>
<comment type="caution">
    <text evidence="1">The sequence shown here is derived from an EMBL/GenBank/DDBJ whole genome shotgun (WGS) entry which is preliminary data.</text>
</comment>
<gene>
    <name evidence="1" type="ORF">HaLaN_05925</name>
</gene>
<evidence type="ECO:0000313" key="2">
    <source>
        <dbReference type="Proteomes" id="UP000485058"/>
    </source>
</evidence>
<name>A0A699YS61_HAELA</name>
<reference evidence="1 2" key="1">
    <citation type="submission" date="2020-02" db="EMBL/GenBank/DDBJ databases">
        <title>Draft genome sequence of Haematococcus lacustris strain NIES-144.</title>
        <authorList>
            <person name="Morimoto D."/>
            <person name="Nakagawa S."/>
            <person name="Yoshida T."/>
            <person name="Sawayama S."/>
        </authorList>
    </citation>
    <scope>NUCLEOTIDE SEQUENCE [LARGE SCALE GENOMIC DNA]</scope>
    <source>
        <strain evidence="1 2">NIES-144</strain>
    </source>
</reference>
<dbReference type="Proteomes" id="UP000485058">
    <property type="component" value="Unassembled WGS sequence"/>
</dbReference>
<sequence>GCNTVEDTVEEGGCKPAPCRPGRHRVGCWPDIPFVHNQLTTLVGWGHRDAAHRPKETRLADVICSRAHVAVREQRLQWLALVVR</sequence>
<dbReference type="AlphaFoldDB" id="A0A699YS61"/>
<evidence type="ECO:0000313" key="1">
    <source>
        <dbReference type="EMBL" id="GFH10588.1"/>
    </source>
</evidence>
<organism evidence="1 2">
    <name type="scientific">Haematococcus lacustris</name>
    <name type="common">Green alga</name>
    <name type="synonym">Haematococcus pluvialis</name>
    <dbReference type="NCBI Taxonomy" id="44745"/>
    <lineage>
        <taxon>Eukaryota</taxon>
        <taxon>Viridiplantae</taxon>
        <taxon>Chlorophyta</taxon>
        <taxon>core chlorophytes</taxon>
        <taxon>Chlorophyceae</taxon>
        <taxon>CS clade</taxon>
        <taxon>Chlamydomonadales</taxon>
        <taxon>Haematococcaceae</taxon>
        <taxon>Haematococcus</taxon>
    </lineage>
</organism>
<proteinExistence type="predicted"/>
<dbReference type="EMBL" id="BLLF01000328">
    <property type="protein sequence ID" value="GFH10588.1"/>
    <property type="molecule type" value="Genomic_DNA"/>
</dbReference>
<feature type="non-terminal residue" evidence="1">
    <location>
        <position position="84"/>
    </location>
</feature>
<keyword evidence="2" id="KW-1185">Reference proteome</keyword>